<dbReference type="PANTHER" id="PTHR10139:SF1">
    <property type="entry name" value="DOUBLE-STRAND BREAK REPAIR PROTEIN MRE11"/>
    <property type="match status" value="1"/>
</dbReference>
<dbReference type="AlphaFoldDB" id="A0A6S7GYG7"/>
<name>A0A6S7GYG7_PARCT</name>
<reference evidence="2" key="1">
    <citation type="submission" date="2020-04" db="EMBL/GenBank/DDBJ databases">
        <authorList>
            <person name="Alioto T."/>
            <person name="Alioto T."/>
            <person name="Gomez Garrido J."/>
        </authorList>
    </citation>
    <scope>NUCLEOTIDE SEQUENCE</scope>
    <source>
        <strain evidence="2">A484AB</strain>
    </source>
</reference>
<dbReference type="PANTHER" id="PTHR10139">
    <property type="entry name" value="DOUBLE-STRAND BREAK REPAIR PROTEIN MRE11"/>
    <property type="match status" value="1"/>
</dbReference>
<evidence type="ECO:0000313" key="3">
    <source>
        <dbReference type="Proteomes" id="UP001152795"/>
    </source>
</evidence>
<dbReference type="EMBL" id="CACRXK020002619">
    <property type="protein sequence ID" value="CAB3995206.1"/>
    <property type="molecule type" value="Genomic_DNA"/>
</dbReference>
<accession>A0A6S7GYG7</accession>
<dbReference type="GO" id="GO:0000723">
    <property type="term" value="P:telomere maintenance"/>
    <property type="evidence" value="ECO:0007669"/>
    <property type="project" value="TreeGrafter"/>
</dbReference>
<dbReference type="Pfam" id="PF04152">
    <property type="entry name" value="Mre11_DNA_bind"/>
    <property type="match status" value="1"/>
</dbReference>
<proteinExistence type="predicted"/>
<dbReference type="GO" id="GO:0006303">
    <property type="term" value="P:double-strand break repair via nonhomologous end joining"/>
    <property type="evidence" value="ECO:0007669"/>
    <property type="project" value="TreeGrafter"/>
</dbReference>
<dbReference type="Proteomes" id="UP001152795">
    <property type="component" value="Unassembled WGS sequence"/>
</dbReference>
<dbReference type="SUPFAM" id="SSF56300">
    <property type="entry name" value="Metallo-dependent phosphatases"/>
    <property type="match status" value="1"/>
</dbReference>
<sequence length="512" mass="58485">DGNLCTLNLFSVSGLVNYFGKATNVDDVTISPILMQKGTTKLALYGLGSVRDERLHRTFLNKKVKMLRPKEDADSWFNCFVLHQNRAKHGAKNHIPENFLDEFLDLVIWGHEHECLIDPQYSECEKDIFISQPGSSVATSLCEGEAKQKYVGILRVVGKNFRMDKFRLKTVRPFHTRDVVLSDTDVDPTDDAAVQEYLAEQVEELIALAESEHTGDSRQPKLPLIRLRVEYSGGFSPFNVNRFGQQFVKRVANTKDILNFYRKRVSTVRDKKGNDVGPVRIRPEILDDVRVEDLVNEYLNSQENKLQLSILSGRKMGLALQEFVDKDEKEAIGEIVKLQLRDTQKTLSTKKLRDEDIVKEVIKETERSRAEEPSQEEEARTRKVLEEAVRQSQSKRQDEPTTVSDDSDDESENQTTKPTRGRGRGRGRGKERGKGSRTSKTRDTSWNTTSDTSRAPTRGKKQQILFEDKDGSMSFGKKESRGNSSRSAWDENSNDMDEEEDPFAFPSKRQRR</sequence>
<feature type="compositionally biased region" description="Acidic residues" evidence="1">
    <location>
        <begin position="492"/>
        <end position="502"/>
    </location>
</feature>
<dbReference type="InterPro" id="IPR007281">
    <property type="entry name" value="Mre11_DNA-bd"/>
</dbReference>
<comment type="caution">
    <text evidence="2">The sequence shown here is derived from an EMBL/GenBank/DDBJ whole genome shotgun (WGS) entry which is preliminary data.</text>
</comment>
<evidence type="ECO:0000256" key="1">
    <source>
        <dbReference type="SAM" id="MobiDB-lite"/>
    </source>
</evidence>
<keyword evidence="3" id="KW-1185">Reference proteome</keyword>
<dbReference type="GO" id="GO:0031573">
    <property type="term" value="P:mitotic intra-S DNA damage checkpoint signaling"/>
    <property type="evidence" value="ECO:0007669"/>
    <property type="project" value="TreeGrafter"/>
</dbReference>
<feature type="non-terminal residue" evidence="2">
    <location>
        <position position="1"/>
    </location>
</feature>
<evidence type="ECO:0000313" key="2">
    <source>
        <dbReference type="EMBL" id="CAB3995206.1"/>
    </source>
</evidence>
<dbReference type="Gene3D" id="3.60.21.10">
    <property type="match status" value="1"/>
</dbReference>
<feature type="compositionally biased region" description="Polar residues" evidence="1">
    <location>
        <begin position="444"/>
        <end position="455"/>
    </location>
</feature>
<organism evidence="2 3">
    <name type="scientific">Paramuricea clavata</name>
    <name type="common">Red gorgonian</name>
    <name type="synonym">Violescent sea-whip</name>
    <dbReference type="NCBI Taxonomy" id="317549"/>
    <lineage>
        <taxon>Eukaryota</taxon>
        <taxon>Metazoa</taxon>
        <taxon>Cnidaria</taxon>
        <taxon>Anthozoa</taxon>
        <taxon>Octocorallia</taxon>
        <taxon>Malacalcyonacea</taxon>
        <taxon>Plexauridae</taxon>
        <taxon>Paramuricea</taxon>
    </lineage>
</organism>
<dbReference type="GO" id="GO:0000724">
    <property type="term" value="P:double-strand break repair via homologous recombination"/>
    <property type="evidence" value="ECO:0007669"/>
    <property type="project" value="TreeGrafter"/>
</dbReference>
<dbReference type="Gene3D" id="3.30.110.110">
    <property type="entry name" value="Mre11, capping domain"/>
    <property type="match status" value="1"/>
</dbReference>
<dbReference type="GO" id="GO:0030145">
    <property type="term" value="F:manganese ion binding"/>
    <property type="evidence" value="ECO:0007669"/>
    <property type="project" value="InterPro"/>
</dbReference>
<dbReference type="GO" id="GO:0042138">
    <property type="term" value="P:meiotic DNA double-strand break formation"/>
    <property type="evidence" value="ECO:0007669"/>
    <property type="project" value="TreeGrafter"/>
</dbReference>
<dbReference type="GO" id="GO:0097552">
    <property type="term" value="P:mitochondrial double-strand break repair via homologous recombination"/>
    <property type="evidence" value="ECO:0007669"/>
    <property type="project" value="TreeGrafter"/>
</dbReference>
<feature type="compositionally biased region" description="Basic and acidic residues" evidence="1">
    <location>
        <begin position="364"/>
        <end position="399"/>
    </location>
</feature>
<dbReference type="GO" id="GO:0007095">
    <property type="term" value="P:mitotic G2 DNA damage checkpoint signaling"/>
    <property type="evidence" value="ECO:0007669"/>
    <property type="project" value="TreeGrafter"/>
</dbReference>
<dbReference type="GO" id="GO:0035861">
    <property type="term" value="C:site of double-strand break"/>
    <property type="evidence" value="ECO:0007669"/>
    <property type="project" value="TreeGrafter"/>
</dbReference>
<dbReference type="SMART" id="SM01347">
    <property type="entry name" value="Mre11_DNA_bind"/>
    <property type="match status" value="1"/>
</dbReference>
<dbReference type="OrthoDB" id="30417at2759"/>
<dbReference type="GO" id="GO:0030870">
    <property type="term" value="C:Mre11 complex"/>
    <property type="evidence" value="ECO:0007669"/>
    <property type="project" value="TreeGrafter"/>
</dbReference>
<feature type="region of interest" description="Disordered" evidence="1">
    <location>
        <begin position="364"/>
        <end position="512"/>
    </location>
</feature>
<dbReference type="InterPro" id="IPR038487">
    <property type="entry name" value="Mre11_capping_dom"/>
</dbReference>
<feature type="compositionally biased region" description="Basic and acidic residues" evidence="1">
    <location>
        <begin position="466"/>
        <end position="481"/>
    </location>
</feature>
<dbReference type="GO" id="GO:0000014">
    <property type="term" value="F:single-stranded DNA endodeoxyribonuclease activity"/>
    <property type="evidence" value="ECO:0007669"/>
    <property type="project" value="TreeGrafter"/>
</dbReference>
<dbReference type="InterPro" id="IPR029052">
    <property type="entry name" value="Metallo-depent_PP-like"/>
</dbReference>
<protein>
    <submittedName>
        <fullName evidence="2">Double-strand break repair MRE11-like</fullName>
    </submittedName>
</protein>
<gene>
    <name evidence="2" type="ORF">PACLA_8A015659</name>
</gene>